<evidence type="ECO:0000313" key="1">
    <source>
        <dbReference type="EMBL" id="MEN7551386.1"/>
    </source>
</evidence>
<evidence type="ECO:0008006" key="3">
    <source>
        <dbReference type="Google" id="ProtNLM"/>
    </source>
</evidence>
<sequence>MKTIKMLLAFTIFLGLVGFVPNGGQRLVSDTHPTIDDLIGTWELVSFKYGEEQSFSPRPDFIGYRKLITPTHFVYVSFEEGKEAIDYAGGGTFTLKDGIYTEHIEFYYPGDSKLLGSAMPFQCKIQDKRWHHSGYIIEREFDIDKGVYKVVKRQRIEEIWQRVD</sequence>
<dbReference type="RefSeq" id="WP_346824167.1">
    <property type="nucleotide sequence ID" value="NZ_JBDKWZ010000022.1"/>
</dbReference>
<dbReference type="Proteomes" id="UP001403385">
    <property type="component" value="Unassembled WGS sequence"/>
</dbReference>
<dbReference type="Gene3D" id="2.40.128.490">
    <property type="entry name" value="Uncharacterised protein PF14869, DUF4488"/>
    <property type="match status" value="1"/>
</dbReference>
<organism evidence="1 2">
    <name type="scientific">Rapidithrix thailandica</name>
    <dbReference type="NCBI Taxonomy" id="413964"/>
    <lineage>
        <taxon>Bacteria</taxon>
        <taxon>Pseudomonadati</taxon>
        <taxon>Bacteroidota</taxon>
        <taxon>Cytophagia</taxon>
        <taxon>Cytophagales</taxon>
        <taxon>Flammeovirgaceae</taxon>
        <taxon>Rapidithrix</taxon>
    </lineage>
</organism>
<evidence type="ECO:0000313" key="2">
    <source>
        <dbReference type="Proteomes" id="UP001403385"/>
    </source>
</evidence>
<gene>
    <name evidence="1" type="ORF">AAG747_25950</name>
</gene>
<dbReference type="AlphaFoldDB" id="A0AAW9SED0"/>
<accession>A0AAW9SED0</accession>
<proteinExistence type="predicted"/>
<dbReference type="EMBL" id="JBDKWZ010000022">
    <property type="protein sequence ID" value="MEN7551386.1"/>
    <property type="molecule type" value="Genomic_DNA"/>
</dbReference>
<keyword evidence="2" id="KW-1185">Reference proteome</keyword>
<protein>
    <recommendedName>
        <fullName evidence="3">DUF4488 domain-containing protein</fullName>
    </recommendedName>
</protein>
<name>A0AAW9SED0_9BACT</name>
<reference evidence="1 2" key="1">
    <citation type="submission" date="2024-04" db="EMBL/GenBank/DDBJ databases">
        <title>Novel genus in family Flammeovirgaceae.</title>
        <authorList>
            <person name="Nguyen T.H."/>
            <person name="Vuong T.Q."/>
            <person name="Le H."/>
            <person name="Kim S.-G."/>
        </authorList>
    </citation>
    <scope>NUCLEOTIDE SEQUENCE [LARGE SCALE GENOMIC DNA]</scope>
    <source>
        <strain evidence="1 2">JCM 23209</strain>
    </source>
</reference>
<comment type="caution">
    <text evidence="1">The sequence shown here is derived from an EMBL/GenBank/DDBJ whole genome shotgun (WGS) entry which is preliminary data.</text>
</comment>